<proteinExistence type="predicted"/>
<organism evidence="2 3">
    <name type="scientific">Nitrospira japonica</name>
    <dbReference type="NCBI Taxonomy" id="1325564"/>
    <lineage>
        <taxon>Bacteria</taxon>
        <taxon>Pseudomonadati</taxon>
        <taxon>Nitrospirota</taxon>
        <taxon>Nitrospiria</taxon>
        <taxon>Nitrospirales</taxon>
        <taxon>Nitrospiraceae</taxon>
        <taxon>Nitrospira</taxon>
    </lineage>
</organism>
<dbReference type="EMBL" id="LT828648">
    <property type="protein sequence ID" value="SLM46775.1"/>
    <property type="molecule type" value="Genomic_DNA"/>
</dbReference>
<reference evidence="2 3" key="1">
    <citation type="submission" date="2017-03" db="EMBL/GenBank/DDBJ databases">
        <authorList>
            <person name="Afonso C.L."/>
            <person name="Miller P.J."/>
            <person name="Scott M.A."/>
            <person name="Spackman E."/>
            <person name="Goraichik I."/>
            <person name="Dimitrov K.M."/>
            <person name="Suarez D.L."/>
            <person name="Swayne D.E."/>
        </authorList>
    </citation>
    <scope>NUCLEOTIDE SEQUENCE [LARGE SCALE GENOMIC DNA]</scope>
    <source>
        <strain evidence="2">Genome sequencing of Nitrospira japonica strain NJ11</strain>
    </source>
</reference>
<dbReference type="AlphaFoldDB" id="A0A1W1I198"/>
<dbReference type="KEGG" id="nja:NSJP_0603"/>
<evidence type="ECO:0000256" key="1">
    <source>
        <dbReference type="SAM" id="MobiDB-lite"/>
    </source>
</evidence>
<gene>
    <name evidence="2" type="ORF">NSJP_0603</name>
</gene>
<feature type="region of interest" description="Disordered" evidence="1">
    <location>
        <begin position="144"/>
        <end position="169"/>
    </location>
</feature>
<accession>A0A1W1I198</accession>
<dbReference type="STRING" id="1325564.NSJP_0603"/>
<evidence type="ECO:0000313" key="2">
    <source>
        <dbReference type="EMBL" id="SLM46775.1"/>
    </source>
</evidence>
<evidence type="ECO:0000313" key="3">
    <source>
        <dbReference type="Proteomes" id="UP000192042"/>
    </source>
</evidence>
<name>A0A1W1I198_9BACT</name>
<keyword evidence="3" id="KW-1185">Reference proteome</keyword>
<protein>
    <submittedName>
        <fullName evidence="2">Uncharacterized protein</fullName>
    </submittedName>
</protein>
<dbReference type="Proteomes" id="UP000192042">
    <property type="component" value="Chromosome I"/>
</dbReference>
<sequence>MASRYRKIDPRIWTDEKFRRLTAEEQRIALYILTAQSNRIGLFSFSPGKASEDLETLPPTFLERFGNVCRTLNWEWDADARVLFLPTWWRYNQPENANNVIGNLKDLDDLPETPLLKRFSANTAYLPEGLIGTFTQTLAKRYPQRYPKRSPSQEQEQEQEQKQEPPPAEHQAFGEFWNLYPTRNGKKLGRTDALKKFCRLTPTDQTLLLTAVKNYASSGDVVQGVGIADPHRWIQKGTGKTQVEPWRDWIEPAPSAIANGHSHLGVCTKRIHHPGSQVLRACGEPASPVSRPDEPRCQAHLSSVIDAHEVMHA</sequence>
<dbReference type="RefSeq" id="WP_080885406.1">
    <property type="nucleotide sequence ID" value="NZ_LT828648.1"/>
</dbReference>
<dbReference type="OrthoDB" id="6107855at2"/>